<comment type="cofactor">
    <cofactor evidence="6">
        <name>Mg(2+)</name>
        <dbReference type="ChEBI" id="CHEBI:18420"/>
    </cofactor>
    <text evidence="6">Binds 1 Mg(2+) ion per monomer.</text>
</comment>
<dbReference type="PANTHER" id="PTHR10491:SF4">
    <property type="entry name" value="METHIONINE ADENOSYLTRANSFERASE 2 SUBUNIT BETA"/>
    <property type="match status" value="1"/>
</dbReference>
<name>A0A420WAR0_9PROT</name>
<evidence type="ECO:0000256" key="3">
    <source>
        <dbReference type="ARBA" id="ARBA00012929"/>
    </source>
</evidence>
<dbReference type="PANTHER" id="PTHR10491">
    <property type="entry name" value="DTDP-4-DEHYDRORHAMNOSE REDUCTASE"/>
    <property type="match status" value="1"/>
</dbReference>
<evidence type="ECO:0000256" key="6">
    <source>
        <dbReference type="RuleBase" id="RU364082"/>
    </source>
</evidence>
<dbReference type="Proteomes" id="UP000277424">
    <property type="component" value="Unassembled WGS sequence"/>
</dbReference>
<dbReference type="UniPathway" id="UPA00124"/>
<dbReference type="EMBL" id="RBIG01000004">
    <property type="protein sequence ID" value="RKQ68036.1"/>
    <property type="molecule type" value="Genomic_DNA"/>
</dbReference>
<evidence type="ECO:0000256" key="2">
    <source>
        <dbReference type="ARBA" id="ARBA00010944"/>
    </source>
</evidence>
<dbReference type="GO" id="GO:0008831">
    <property type="term" value="F:dTDP-4-dehydrorhamnose reductase activity"/>
    <property type="evidence" value="ECO:0007669"/>
    <property type="project" value="UniProtKB-EC"/>
</dbReference>
<evidence type="ECO:0000256" key="4">
    <source>
        <dbReference type="ARBA" id="ARBA00017099"/>
    </source>
</evidence>
<comment type="caution">
    <text evidence="8">The sequence shown here is derived from an EMBL/GenBank/DDBJ whole genome shotgun (WGS) entry which is preliminary data.</text>
</comment>
<dbReference type="AlphaFoldDB" id="A0A420WAR0"/>
<organism evidence="8 9">
    <name type="scientific">Oceanibaculum indicum</name>
    <dbReference type="NCBI Taxonomy" id="526216"/>
    <lineage>
        <taxon>Bacteria</taxon>
        <taxon>Pseudomonadati</taxon>
        <taxon>Pseudomonadota</taxon>
        <taxon>Alphaproteobacteria</taxon>
        <taxon>Rhodospirillales</taxon>
        <taxon>Oceanibaculaceae</taxon>
        <taxon>Oceanibaculum</taxon>
    </lineage>
</organism>
<dbReference type="NCBIfam" id="TIGR01214">
    <property type="entry name" value="rmlD"/>
    <property type="match status" value="1"/>
</dbReference>
<reference evidence="8 9" key="1">
    <citation type="submission" date="2018-10" db="EMBL/GenBank/DDBJ databases">
        <title>Comparative analysis of microorganisms from saline springs in Andes Mountain Range, Colombia.</title>
        <authorList>
            <person name="Rubin E."/>
        </authorList>
    </citation>
    <scope>NUCLEOTIDE SEQUENCE [LARGE SCALE GENOMIC DNA]</scope>
    <source>
        <strain evidence="8 9">USBA 36</strain>
    </source>
</reference>
<feature type="domain" description="RmlD-like substrate binding" evidence="7">
    <location>
        <begin position="3"/>
        <end position="287"/>
    </location>
</feature>
<dbReference type="Gene3D" id="3.40.50.720">
    <property type="entry name" value="NAD(P)-binding Rossmann-like Domain"/>
    <property type="match status" value="1"/>
</dbReference>
<gene>
    <name evidence="8" type="ORF">BCL74_3354</name>
</gene>
<keyword evidence="6" id="KW-0521">NADP</keyword>
<evidence type="ECO:0000313" key="8">
    <source>
        <dbReference type="EMBL" id="RKQ68036.1"/>
    </source>
</evidence>
<comment type="similarity">
    <text evidence="2 6">Belongs to the dTDP-4-dehydrorhamnose reductase family.</text>
</comment>
<dbReference type="SUPFAM" id="SSF51735">
    <property type="entry name" value="NAD(P)-binding Rossmann-fold domains"/>
    <property type="match status" value="1"/>
</dbReference>
<comment type="pathway">
    <text evidence="1 6">Carbohydrate biosynthesis; dTDP-L-rhamnose biosynthesis.</text>
</comment>
<protein>
    <recommendedName>
        <fullName evidence="4 6">dTDP-4-dehydrorhamnose reductase</fullName>
        <ecNumber evidence="3 6">1.1.1.133</ecNumber>
    </recommendedName>
</protein>
<dbReference type="InterPro" id="IPR029903">
    <property type="entry name" value="RmlD-like-bd"/>
</dbReference>
<dbReference type="EC" id="1.1.1.133" evidence="3 6"/>
<proteinExistence type="inferred from homology"/>
<sequence length="293" mass="31330">MARIVVTGANGQLGTELLRLPLPAGWTIQGFTRAEADIRDPAAIQRLVEGADLLVNAAAYTAVDKAEEEADIAYQINAEAPGLLAAACRVAGIPMIHVSTDYVFDGSKADAYVESDPVAPLGVYGASKELGERAVRKELERHVILRTSWVYAAHGRNFVKTMLRLGAERDALRVVADQHGAPTAAGDIAAAILAISQKLLAGSTAYGTYHYTAEDVTSWHGFAEAIFDLAQPALGKRPTVEAIPTSAYPTQAQRPANSALDCSKVMAAFAPPRRPWRTALEEVLREILASSRL</sequence>
<keyword evidence="6" id="KW-0560">Oxidoreductase</keyword>
<dbReference type="RefSeq" id="WP_121221762.1">
    <property type="nucleotide sequence ID" value="NZ_RBIG01000004.1"/>
</dbReference>
<dbReference type="InterPro" id="IPR005913">
    <property type="entry name" value="dTDP_dehydrorham_reduct"/>
</dbReference>
<evidence type="ECO:0000256" key="5">
    <source>
        <dbReference type="ARBA" id="ARBA00048200"/>
    </source>
</evidence>
<evidence type="ECO:0000256" key="1">
    <source>
        <dbReference type="ARBA" id="ARBA00004781"/>
    </source>
</evidence>
<comment type="function">
    <text evidence="6">Catalyzes the reduction of dTDP-6-deoxy-L-lyxo-4-hexulose to yield dTDP-L-rhamnose.</text>
</comment>
<evidence type="ECO:0000259" key="7">
    <source>
        <dbReference type="Pfam" id="PF04321"/>
    </source>
</evidence>
<dbReference type="InterPro" id="IPR036291">
    <property type="entry name" value="NAD(P)-bd_dom_sf"/>
</dbReference>
<dbReference type="Pfam" id="PF04321">
    <property type="entry name" value="RmlD_sub_bind"/>
    <property type="match status" value="1"/>
</dbReference>
<dbReference type="CDD" id="cd05254">
    <property type="entry name" value="dTDP_HR_like_SDR_e"/>
    <property type="match status" value="1"/>
</dbReference>
<evidence type="ECO:0000313" key="9">
    <source>
        <dbReference type="Proteomes" id="UP000277424"/>
    </source>
</evidence>
<accession>A0A420WAR0</accession>
<dbReference type="OrthoDB" id="9803892at2"/>
<dbReference type="Gene3D" id="3.90.25.10">
    <property type="entry name" value="UDP-galactose 4-epimerase, domain 1"/>
    <property type="match status" value="1"/>
</dbReference>
<comment type="catalytic activity">
    <reaction evidence="5 6">
        <text>dTDP-beta-L-rhamnose + NADP(+) = dTDP-4-dehydro-beta-L-rhamnose + NADPH + H(+)</text>
        <dbReference type="Rhea" id="RHEA:21796"/>
        <dbReference type="ChEBI" id="CHEBI:15378"/>
        <dbReference type="ChEBI" id="CHEBI:57510"/>
        <dbReference type="ChEBI" id="CHEBI:57783"/>
        <dbReference type="ChEBI" id="CHEBI:58349"/>
        <dbReference type="ChEBI" id="CHEBI:62830"/>
        <dbReference type="EC" id="1.1.1.133"/>
    </reaction>
</comment>
<dbReference type="GO" id="GO:0019305">
    <property type="term" value="P:dTDP-rhamnose biosynthetic process"/>
    <property type="evidence" value="ECO:0007669"/>
    <property type="project" value="UniProtKB-UniPathway"/>
</dbReference>